<dbReference type="SUPFAM" id="SSF50129">
    <property type="entry name" value="GroES-like"/>
    <property type="match status" value="1"/>
</dbReference>
<dbReference type="InterPro" id="IPR011032">
    <property type="entry name" value="GroES-like_sf"/>
</dbReference>
<dbReference type="InterPro" id="IPR013149">
    <property type="entry name" value="ADH-like_C"/>
</dbReference>
<name>A0A8H6W0S2_9AGAR</name>
<proteinExistence type="predicted"/>
<dbReference type="Gene3D" id="3.90.180.10">
    <property type="entry name" value="Medium-chain alcohol dehydrogenases, catalytic domain"/>
    <property type="match status" value="1"/>
</dbReference>
<dbReference type="PANTHER" id="PTHR45348:SF2">
    <property type="entry name" value="ZINC-TYPE ALCOHOL DEHYDROGENASE-LIKE PROTEIN C2E1P3.01"/>
    <property type="match status" value="1"/>
</dbReference>
<evidence type="ECO:0000313" key="3">
    <source>
        <dbReference type="Proteomes" id="UP000636479"/>
    </source>
</evidence>
<evidence type="ECO:0000259" key="1">
    <source>
        <dbReference type="SMART" id="SM00829"/>
    </source>
</evidence>
<dbReference type="Pfam" id="PF08240">
    <property type="entry name" value="ADH_N"/>
    <property type="match status" value="1"/>
</dbReference>
<dbReference type="Proteomes" id="UP000636479">
    <property type="component" value="Unassembled WGS sequence"/>
</dbReference>
<dbReference type="InterPro" id="IPR013154">
    <property type="entry name" value="ADH-like_N"/>
</dbReference>
<accession>A0A8H6W0S2</accession>
<dbReference type="RefSeq" id="XP_037219289.1">
    <property type="nucleotide sequence ID" value="XM_037363645.1"/>
</dbReference>
<dbReference type="EMBL" id="JACAZF010000006">
    <property type="protein sequence ID" value="KAF7301289.1"/>
    <property type="molecule type" value="Genomic_DNA"/>
</dbReference>
<dbReference type="InterPro" id="IPR047122">
    <property type="entry name" value="Trans-enoyl_RdTase-like"/>
</dbReference>
<dbReference type="PANTHER" id="PTHR45348">
    <property type="entry name" value="HYPOTHETICAL OXIDOREDUCTASE (EUROFUNG)"/>
    <property type="match status" value="1"/>
</dbReference>
<keyword evidence="3" id="KW-1185">Reference proteome</keyword>
<dbReference type="AlphaFoldDB" id="A0A8H6W0S2"/>
<gene>
    <name evidence="2" type="ORF">MIND_00693900</name>
</gene>
<sequence length="347" mass="36403">MSQVALVLEARGQHVLKEVPIHEPSAGLMQVRVEAAAVNPADVMMFDDDRGGFVQGYPAVLGWDAAGEVTKIGENVTRFKVGDRIAFMCFPSSTHDGGKSHTARGAFQQYVLADQRYAVKIPAGADYASAASWSAASTTAAGSLYKHFALKEPWLPGGEGAYKGEKLLVLGGSSSVGAYAIQYAVLSGFTVLTTCSPAHFDYVTSLGAASAIDRSAPDAAAQILAGAGGPLGLVIDAISVPATQLLATQVLAEAGRLNLMLAPDPALRPAIDAKKIELLWGMGLEGWYANEPLWAAAEGHLASGAIRFNRVTLLGGGLGAWEKAFEMHRRGEVSGTKLVMTPQQHTL</sequence>
<organism evidence="2 3">
    <name type="scientific">Mycena indigotica</name>
    <dbReference type="NCBI Taxonomy" id="2126181"/>
    <lineage>
        <taxon>Eukaryota</taxon>
        <taxon>Fungi</taxon>
        <taxon>Dikarya</taxon>
        <taxon>Basidiomycota</taxon>
        <taxon>Agaricomycotina</taxon>
        <taxon>Agaricomycetes</taxon>
        <taxon>Agaricomycetidae</taxon>
        <taxon>Agaricales</taxon>
        <taxon>Marasmiineae</taxon>
        <taxon>Mycenaceae</taxon>
        <taxon>Mycena</taxon>
    </lineage>
</organism>
<dbReference type="GO" id="GO:0016651">
    <property type="term" value="F:oxidoreductase activity, acting on NAD(P)H"/>
    <property type="evidence" value="ECO:0007669"/>
    <property type="project" value="InterPro"/>
</dbReference>
<feature type="domain" description="Enoyl reductase (ER)" evidence="1">
    <location>
        <begin position="12"/>
        <end position="340"/>
    </location>
</feature>
<dbReference type="GeneID" id="59346161"/>
<dbReference type="CDD" id="cd08249">
    <property type="entry name" value="enoyl_reductase_like"/>
    <property type="match status" value="1"/>
</dbReference>
<dbReference type="InterPro" id="IPR020843">
    <property type="entry name" value="ER"/>
</dbReference>
<dbReference type="Gene3D" id="3.40.50.720">
    <property type="entry name" value="NAD(P)-binding Rossmann-like Domain"/>
    <property type="match status" value="1"/>
</dbReference>
<evidence type="ECO:0000313" key="2">
    <source>
        <dbReference type="EMBL" id="KAF7301289.1"/>
    </source>
</evidence>
<comment type="caution">
    <text evidence="2">The sequence shown here is derived from an EMBL/GenBank/DDBJ whole genome shotgun (WGS) entry which is preliminary data.</text>
</comment>
<dbReference type="SMART" id="SM00829">
    <property type="entry name" value="PKS_ER"/>
    <property type="match status" value="1"/>
</dbReference>
<dbReference type="InterPro" id="IPR036291">
    <property type="entry name" value="NAD(P)-bd_dom_sf"/>
</dbReference>
<dbReference type="Pfam" id="PF00107">
    <property type="entry name" value="ADH_zinc_N"/>
    <property type="match status" value="1"/>
</dbReference>
<dbReference type="SUPFAM" id="SSF51735">
    <property type="entry name" value="NAD(P)-binding Rossmann-fold domains"/>
    <property type="match status" value="1"/>
</dbReference>
<dbReference type="OrthoDB" id="3233595at2759"/>
<reference evidence="2" key="1">
    <citation type="submission" date="2020-05" db="EMBL/GenBank/DDBJ databases">
        <title>Mycena genomes resolve the evolution of fungal bioluminescence.</title>
        <authorList>
            <person name="Tsai I.J."/>
        </authorList>
    </citation>
    <scope>NUCLEOTIDE SEQUENCE</scope>
    <source>
        <strain evidence="2">171206Taipei</strain>
    </source>
</reference>
<protein>
    <submittedName>
        <fullName evidence="2">GroES-like protein</fullName>
    </submittedName>
</protein>